<dbReference type="CDD" id="cd13602">
    <property type="entry name" value="PBP2_TRAP_BpDctp6_7"/>
    <property type="match status" value="1"/>
</dbReference>
<dbReference type="STRING" id="1114924.SAMN05216258_103350"/>
<keyword evidence="3" id="KW-0574">Periplasm</keyword>
<protein>
    <submittedName>
        <fullName evidence="5">TRAP-type C4-dicarboxylate transport system, substrate-binding protein</fullName>
    </submittedName>
</protein>
<dbReference type="Proteomes" id="UP000199377">
    <property type="component" value="Unassembled WGS sequence"/>
</dbReference>
<dbReference type="Pfam" id="PF03480">
    <property type="entry name" value="DctP"/>
    <property type="match status" value="1"/>
</dbReference>
<dbReference type="EMBL" id="FOQH01000003">
    <property type="protein sequence ID" value="SFH97761.1"/>
    <property type="molecule type" value="Genomic_DNA"/>
</dbReference>
<dbReference type="InterPro" id="IPR038404">
    <property type="entry name" value="TRAP_DctP_sf"/>
</dbReference>
<dbReference type="AlphaFoldDB" id="A0A1I3EGC1"/>
<evidence type="ECO:0000313" key="6">
    <source>
        <dbReference type="Proteomes" id="UP000199377"/>
    </source>
</evidence>
<reference evidence="5 6" key="1">
    <citation type="submission" date="2016-10" db="EMBL/GenBank/DDBJ databases">
        <authorList>
            <person name="de Groot N.N."/>
        </authorList>
    </citation>
    <scope>NUCLEOTIDE SEQUENCE [LARGE SCALE GENOMIC DNA]</scope>
    <source>
        <strain evidence="5 6">CGMCC 1.11030</strain>
    </source>
</reference>
<evidence type="ECO:0000256" key="4">
    <source>
        <dbReference type="SAM" id="SignalP"/>
    </source>
</evidence>
<evidence type="ECO:0000256" key="1">
    <source>
        <dbReference type="ARBA" id="ARBA00004418"/>
    </source>
</evidence>
<dbReference type="GO" id="GO:0042597">
    <property type="term" value="C:periplasmic space"/>
    <property type="evidence" value="ECO:0007669"/>
    <property type="project" value="UniProtKB-SubCell"/>
</dbReference>
<sequence>MFANRKFLAAGAAALALGLSAAAAQAQTWIMASGYPEDNFLTQNIRLFIEEVEANTDLTIDLQSNDTLIKLDAIKTAVQRGQVPMGEIRLGVYGNEDPMYILAGVPFIAPTYEDAWRLKEAQKPYFAEKLEAAGLMVLFYQPWPGQGFYTKTPVETLADFEGKKLRIYSTATQKMGEMLGFQATILPFAEIPQAFSTGLIEALFTSPQTGIDIQAWDNTDYFTYAGAIYSKNAVIVNKAMFDGLPEDARTAILNAASLAEERAWKMSAETTEAQIGILAQNGMTTTDAPEAIMARMREIGKTMVEDWRATASPEAIAVLDAYLAQ</sequence>
<dbReference type="InterPro" id="IPR018389">
    <property type="entry name" value="DctP_fam"/>
</dbReference>
<feature type="chain" id="PRO_5011681590" evidence="4">
    <location>
        <begin position="27"/>
        <end position="325"/>
    </location>
</feature>
<organism evidence="5 6">
    <name type="scientific">Albimonas pacifica</name>
    <dbReference type="NCBI Taxonomy" id="1114924"/>
    <lineage>
        <taxon>Bacteria</taxon>
        <taxon>Pseudomonadati</taxon>
        <taxon>Pseudomonadota</taxon>
        <taxon>Alphaproteobacteria</taxon>
        <taxon>Rhodobacterales</taxon>
        <taxon>Paracoccaceae</taxon>
        <taxon>Albimonas</taxon>
    </lineage>
</organism>
<dbReference type="Gene3D" id="3.40.190.170">
    <property type="entry name" value="Bacterial extracellular solute-binding protein, family 7"/>
    <property type="match status" value="1"/>
</dbReference>
<feature type="signal peptide" evidence="4">
    <location>
        <begin position="1"/>
        <end position="26"/>
    </location>
</feature>
<dbReference type="NCBIfam" id="NF037995">
    <property type="entry name" value="TRAP_S1"/>
    <property type="match status" value="1"/>
</dbReference>
<dbReference type="RefSeq" id="WP_092859127.1">
    <property type="nucleotide sequence ID" value="NZ_FOQH01000003.1"/>
</dbReference>
<dbReference type="GO" id="GO:0055085">
    <property type="term" value="P:transmembrane transport"/>
    <property type="evidence" value="ECO:0007669"/>
    <property type="project" value="InterPro"/>
</dbReference>
<name>A0A1I3EGC1_9RHOB</name>
<evidence type="ECO:0000313" key="5">
    <source>
        <dbReference type="EMBL" id="SFH97761.1"/>
    </source>
</evidence>
<evidence type="ECO:0000256" key="2">
    <source>
        <dbReference type="ARBA" id="ARBA00022729"/>
    </source>
</evidence>
<keyword evidence="2 4" id="KW-0732">Signal</keyword>
<dbReference type="OrthoDB" id="9783941at2"/>
<accession>A0A1I3EGC1</accession>
<proteinExistence type="predicted"/>
<dbReference type="PANTHER" id="PTHR33376">
    <property type="match status" value="1"/>
</dbReference>
<dbReference type="PANTHER" id="PTHR33376:SF4">
    <property type="entry name" value="SIALIC ACID-BINDING PERIPLASMIC PROTEIN SIAP"/>
    <property type="match status" value="1"/>
</dbReference>
<evidence type="ECO:0000256" key="3">
    <source>
        <dbReference type="ARBA" id="ARBA00022764"/>
    </source>
</evidence>
<comment type="subcellular location">
    <subcellularLocation>
        <location evidence="1">Periplasm</location>
    </subcellularLocation>
</comment>
<gene>
    <name evidence="5" type="ORF">SAMN05216258_103350</name>
</gene>
<keyword evidence="6" id="KW-1185">Reference proteome</keyword>